<evidence type="ECO:0000256" key="8">
    <source>
        <dbReference type="ARBA" id="ARBA00022827"/>
    </source>
</evidence>
<dbReference type="InterPro" id="IPR016167">
    <property type="entry name" value="FAD-bd_PCMH_sub1"/>
</dbReference>
<dbReference type="SUPFAM" id="SSF56176">
    <property type="entry name" value="FAD-binding/transporter-associated domain-like"/>
    <property type="match status" value="1"/>
</dbReference>
<protein>
    <recommendedName>
        <fullName evidence="16">UDP-N-acetylenolpyruvoylglucosamine reductase</fullName>
        <ecNumber evidence="16">1.3.1.98</ecNumber>
    </recommendedName>
    <alternativeName>
        <fullName evidence="16">UDP-N-acetylmuramate dehydrogenase</fullName>
    </alternativeName>
</protein>
<evidence type="ECO:0000256" key="12">
    <source>
        <dbReference type="ARBA" id="ARBA00023002"/>
    </source>
</evidence>
<dbReference type="EC" id="1.3.1.98" evidence="16"/>
<comment type="caution">
    <text evidence="18">The sequence shown here is derived from an EMBL/GenBank/DDBJ whole genome shotgun (WGS) entry which is preliminary data.</text>
</comment>
<proteinExistence type="inferred from homology"/>
<dbReference type="PANTHER" id="PTHR21071:SF4">
    <property type="entry name" value="UDP-N-ACETYLENOLPYRUVOYLGLUCOSAMINE REDUCTASE"/>
    <property type="match status" value="1"/>
</dbReference>
<keyword evidence="12 16" id="KW-0560">Oxidoreductase</keyword>
<keyword evidence="13 16" id="KW-0131">Cell cycle</keyword>
<evidence type="ECO:0000256" key="10">
    <source>
        <dbReference type="ARBA" id="ARBA00022960"/>
    </source>
</evidence>
<evidence type="ECO:0000256" key="16">
    <source>
        <dbReference type="HAMAP-Rule" id="MF_00037"/>
    </source>
</evidence>
<feature type="active site" evidence="16">
    <location>
        <position position="307"/>
    </location>
</feature>
<dbReference type="GO" id="GO:0071949">
    <property type="term" value="F:FAD binding"/>
    <property type="evidence" value="ECO:0007669"/>
    <property type="project" value="InterPro"/>
</dbReference>
<dbReference type="SUPFAM" id="SSF56194">
    <property type="entry name" value="Uridine diphospho-N-Acetylenolpyruvylglucosamine reductase, MurB, C-terminal domain"/>
    <property type="match status" value="1"/>
</dbReference>
<dbReference type="GO" id="GO:0071555">
    <property type="term" value="P:cell wall organization"/>
    <property type="evidence" value="ECO:0007669"/>
    <property type="project" value="UniProtKB-KW"/>
</dbReference>
<comment type="function">
    <text evidence="2 16">Cell wall formation.</text>
</comment>
<dbReference type="EMBL" id="MFPS01000008">
    <property type="protein sequence ID" value="OGH58826.1"/>
    <property type="molecule type" value="Genomic_DNA"/>
</dbReference>
<comment type="subcellular location">
    <subcellularLocation>
        <location evidence="3 16">Cytoplasm</location>
    </subcellularLocation>
</comment>
<feature type="active site" description="Proton donor" evidence="16">
    <location>
        <position position="219"/>
    </location>
</feature>
<dbReference type="PROSITE" id="PS51387">
    <property type="entry name" value="FAD_PCMH"/>
    <property type="match status" value="1"/>
</dbReference>
<organism evidence="18 19">
    <name type="scientific">Candidatus Magasanikbacteria bacterium RIFCSPHIGHO2_01_FULL_33_34</name>
    <dbReference type="NCBI Taxonomy" id="1798671"/>
    <lineage>
        <taxon>Bacteria</taxon>
        <taxon>Candidatus Magasanikiibacteriota</taxon>
    </lineage>
</organism>
<evidence type="ECO:0000313" key="19">
    <source>
        <dbReference type="Proteomes" id="UP000177067"/>
    </source>
</evidence>
<dbReference type="Pfam" id="PF02873">
    <property type="entry name" value="MurB_C"/>
    <property type="match status" value="1"/>
</dbReference>
<dbReference type="InterPro" id="IPR003170">
    <property type="entry name" value="MurB"/>
</dbReference>
<dbReference type="Proteomes" id="UP000177067">
    <property type="component" value="Unassembled WGS sequence"/>
</dbReference>
<dbReference type="UniPathway" id="UPA00219"/>
<gene>
    <name evidence="16" type="primary">murB</name>
    <name evidence="18" type="ORF">A2725_03690</name>
</gene>
<keyword evidence="6 16" id="KW-0132">Cell division</keyword>
<evidence type="ECO:0000256" key="13">
    <source>
        <dbReference type="ARBA" id="ARBA00023306"/>
    </source>
</evidence>
<dbReference type="GO" id="GO:0008762">
    <property type="term" value="F:UDP-N-acetylmuramate dehydrogenase activity"/>
    <property type="evidence" value="ECO:0007669"/>
    <property type="project" value="UniProtKB-UniRule"/>
</dbReference>
<evidence type="ECO:0000256" key="6">
    <source>
        <dbReference type="ARBA" id="ARBA00022618"/>
    </source>
</evidence>
<dbReference type="NCBIfam" id="NF010480">
    <property type="entry name" value="PRK13905.1"/>
    <property type="match status" value="1"/>
</dbReference>
<feature type="active site" evidence="16">
    <location>
        <position position="169"/>
    </location>
</feature>
<dbReference type="NCBIfam" id="TIGR00179">
    <property type="entry name" value="murB"/>
    <property type="match status" value="1"/>
</dbReference>
<dbReference type="InterPro" id="IPR016166">
    <property type="entry name" value="FAD-bd_PCMH"/>
</dbReference>
<dbReference type="InterPro" id="IPR006094">
    <property type="entry name" value="Oxid_FAD_bind_N"/>
</dbReference>
<keyword evidence="5 16" id="KW-0963">Cytoplasm</keyword>
<evidence type="ECO:0000259" key="17">
    <source>
        <dbReference type="PROSITE" id="PS51387"/>
    </source>
</evidence>
<dbReference type="InterPro" id="IPR036635">
    <property type="entry name" value="MurB_C_sf"/>
</dbReference>
<comment type="catalytic activity">
    <reaction evidence="15 16">
        <text>UDP-N-acetyl-alpha-D-muramate + NADP(+) = UDP-N-acetyl-3-O-(1-carboxyvinyl)-alpha-D-glucosamine + NADPH + H(+)</text>
        <dbReference type="Rhea" id="RHEA:12248"/>
        <dbReference type="ChEBI" id="CHEBI:15378"/>
        <dbReference type="ChEBI" id="CHEBI:57783"/>
        <dbReference type="ChEBI" id="CHEBI:58349"/>
        <dbReference type="ChEBI" id="CHEBI:68483"/>
        <dbReference type="ChEBI" id="CHEBI:70757"/>
        <dbReference type="EC" id="1.3.1.98"/>
    </reaction>
</comment>
<dbReference type="GO" id="GO:0051301">
    <property type="term" value="P:cell division"/>
    <property type="evidence" value="ECO:0007669"/>
    <property type="project" value="UniProtKB-KW"/>
</dbReference>
<evidence type="ECO:0000256" key="14">
    <source>
        <dbReference type="ARBA" id="ARBA00023316"/>
    </source>
</evidence>
<name>A0A1F6LHK6_9BACT</name>
<evidence type="ECO:0000256" key="1">
    <source>
        <dbReference type="ARBA" id="ARBA00001974"/>
    </source>
</evidence>
<reference evidence="18 19" key="1">
    <citation type="journal article" date="2016" name="Nat. Commun.">
        <title>Thousands of microbial genomes shed light on interconnected biogeochemical processes in an aquifer system.</title>
        <authorList>
            <person name="Anantharaman K."/>
            <person name="Brown C.T."/>
            <person name="Hug L.A."/>
            <person name="Sharon I."/>
            <person name="Castelle C.J."/>
            <person name="Probst A.J."/>
            <person name="Thomas B.C."/>
            <person name="Singh A."/>
            <person name="Wilkins M.J."/>
            <person name="Karaoz U."/>
            <person name="Brodie E.L."/>
            <person name="Williams K.H."/>
            <person name="Hubbard S.S."/>
            <person name="Banfield J.F."/>
        </authorList>
    </citation>
    <scope>NUCLEOTIDE SEQUENCE [LARGE SCALE GENOMIC DNA]</scope>
</reference>
<feature type="domain" description="FAD-binding PCMH-type" evidence="17">
    <location>
        <begin position="27"/>
        <end position="190"/>
    </location>
</feature>
<dbReference type="Pfam" id="PF01565">
    <property type="entry name" value="FAD_binding_4"/>
    <property type="match status" value="1"/>
</dbReference>
<dbReference type="AlphaFoldDB" id="A0A1F6LHK6"/>
<evidence type="ECO:0000256" key="15">
    <source>
        <dbReference type="ARBA" id="ARBA00048914"/>
    </source>
</evidence>
<evidence type="ECO:0000256" key="2">
    <source>
        <dbReference type="ARBA" id="ARBA00003921"/>
    </source>
</evidence>
<evidence type="ECO:0000256" key="3">
    <source>
        <dbReference type="ARBA" id="ARBA00004496"/>
    </source>
</evidence>
<dbReference type="HAMAP" id="MF_00037">
    <property type="entry name" value="MurB"/>
    <property type="match status" value="1"/>
</dbReference>
<comment type="cofactor">
    <cofactor evidence="1 16">
        <name>FAD</name>
        <dbReference type="ChEBI" id="CHEBI:57692"/>
    </cofactor>
</comment>
<comment type="similarity">
    <text evidence="16">Belongs to the MurB family.</text>
</comment>
<keyword evidence="8 16" id="KW-0274">FAD</keyword>
<evidence type="ECO:0000256" key="7">
    <source>
        <dbReference type="ARBA" id="ARBA00022630"/>
    </source>
</evidence>
<keyword evidence="14 16" id="KW-0961">Cell wall biogenesis/degradation</keyword>
<dbReference type="GO" id="GO:0005829">
    <property type="term" value="C:cytosol"/>
    <property type="evidence" value="ECO:0007669"/>
    <property type="project" value="TreeGrafter"/>
</dbReference>
<dbReference type="PANTHER" id="PTHR21071">
    <property type="entry name" value="UDP-N-ACETYLENOLPYRUVOYLGLUCOSAMINE REDUCTASE"/>
    <property type="match status" value="1"/>
</dbReference>
<dbReference type="InterPro" id="IPR036318">
    <property type="entry name" value="FAD-bd_PCMH-like_sf"/>
</dbReference>
<evidence type="ECO:0000256" key="9">
    <source>
        <dbReference type="ARBA" id="ARBA00022857"/>
    </source>
</evidence>
<keyword evidence="11 16" id="KW-0573">Peptidoglycan synthesis</keyword>
<evidence type="ECO:0000256" key="11">
    <source>
        <dbReference type="ARBA" id="ARBA00022984"/>
    </source>
</evidence>
<comment type="pathway">
    <text evidence="4 16">Cell wall biogenesis; peptidoglycan biosynthesis.</text>
</comment>
<evidence type="ECO:0000313" key="18">
    <source>
        <dbReference type="EMBL" id="OGH58826.1"/>
    </source>
</evidence>
<dbReference type="Gene3D" id="3.30.43.10">
    <property type="entry name" value="Uridine Diphospho-n-acetylenolpyruvylglucosamine Reductase, domain 2"/>
    <property type="match status" value="1"/>
</dbReference>
<dbReference type="Gene3D" id="3.30.465.10">
    <property type="match status" value="1"/>
</dbReference>
<evidence type="ECO:0000256" key="4">
    <source>
        <dbReference type="ARBA" id="ARBA00004752"/>
    </source>
</evidence>
<sequence>MEIYKKLKEFGKVKLNEPLFKHTSIKIGGVADFFIFVDSVSHLVDLLNFLRKEDINYIVLGGGTNTLLVGERFEGVVISTVNVRQIKFDENKVTADAGSSTAEIARMSIKNNLTGFEWGICVPGTIGGATCGNAGAMGYDMRDSVEKVEVYRDGEILELSYDECEFGYRDSIFKHNTDIILRVFLKLEVNKNKDLAKEAMNNITHRNKTQPQGFPSSGCVLKNVAIDKNIKIKDLPEQFLQRGIISTGWLIDQAGMKGESLGGAKVSETHCNFVINAGGATTDDIVDLIEKIKDKVYDKFGIKLEEEVRIIHL</sequence>
<dbReference type="InterPro" id="IPR011601">
    <property type="entry name" value="MurB_C"/>
</dbReference>
<accession>A0A1F6LHK6</accession>
<dbReference type="GO" id="GO:0009252">
    <property type="term" value="P:peptidoglycan biosynthetic process"/>
    <property type="evidence" value="ECO:0007669"/>
    <property type="project" value="UniProtKB-UniRule"/>
</dbReference>
<evidence type="ECO:0000256" key="5">
    <source>
        <dbReference type="ARBA" id="ARBA00022490"/>
    </source>
</evidence>
<keyword evidence="10 16" id="KW-0133">Cell shape</keyword>
<keyword evidence="9 16" id="KW-0521">NADP</keyword>
<dbReference type="Gene3D" id="3.90.78.10">
    <property type="entry name" value="UDP-N-acetylenolpyruvoylglucosamine reductase, C-terminal domain"/>
    <property type="match status" value="1"/>
</dbReference>
<keyword evidence="7 16" id="KW-0285">Flavoprotein</keyword>
<dbReference type="GO" id="GO:0008360">
    <property type="term" value="P:regulation of cell shape"/>
    <property type="evidence" value="ECO:0007669"/>
    <property type="project" value="UniProtKB-KW"/>
</dbReference>
<dbReference type="InterPro" id="IPR016169">
    <property type="entry name" value="FAD-bd_PCMH_sub2"/>
</dbReference>